<keyword evidence="3" id="KW-0238">DNA-binding</keyword>
<dbReference type="PANTHER" id="PTHR30537">
    <property type="entry name" value="HTH-TYPE TRANSCRIPTIONAL REGULATOR"/>
    <property type="match status" value="1"/>
</dbReference>
<feature type="chain" id="PRO_5045533844" evidence="5">
    <location>
        <begin position="22"/>
        <end position="305"/>
    </location>
</feature>
<dbReference type="PRINTS" id="PR00039">
    <property type="entry name" value="HTHLYSR"/>
</dbReference>
<feature type="signal peptide" evidence="5">
    <location>
        <begin position="1"/>
        <end position="21"/>
    </location>
</feature>
<dbReference type="PANTHER" id="PTHR30537:SF5">
    <property type="entry name" value="HTH-TYPE TRANSCRIPTIONAL ACTIVATOR TTDR-RELATED"/>
    <property type="match status" value="1"/>
</dbReference>
<dbReference type="Pfam" id="PF03466">
    <property type="entry name" value="LysR_substrate"/>
    <property type="match status" value="1"/>
</dbReference>
<dbReference type="InterPro" id="IPR005119">
    <property type="entry name" value="LysR_subst-bd"/>
</dbReference>
<proteinExistence type="inferred from homology"/>
<dbReference type="Gene3D" id="3.40.190.10">
    <property type="entry name" value="Periplasmic binding protein-like II"/>
    <property type="match status" value="2"/>
</dbReference>
<evidence type="ECO:0000313" key="8">
    <source>
        <dbReference type="Proteomes" id="UP001589920"/>
    </source>
</evidence>
<dbReference type="RefSeq" id="WP_394317445.1">
    <property type="nucleotide sequence ID" value="NZ_JBHMQU010000001.1"/>
</dbReference>
<evidence type="ECO:0000256" key="5">
    <source>
        <dbReference type="SAM" id="SignalP"/>
    </source>
</evidence>
<evidence type="ECO:0000256" key="1">
    <source>
        <dbReference type="ARBA" id="ARBA00009437"/>
    </source>
</evidence>
<dbReference type="Gene3D" id="1.10.10.10">
    <property type="entry name" value="Winged helix-like DNA-binding domain superfamily/Winged helix DNA-binding domain"/>
    <property type="match status" value="1"/>
</dbReference>
<dbReference type="PROSITE" id="PS50931">
    <property type="entry name" value="HTH_LYSR"/>
    <property type="match status" value="1"/>
</dbReference>
<sequence length="305" mass="32831">MPRLRRSLPSLSALATFEAAARLGSFTLAAAELGVTQAAVSRQIKALEADLNTALFQRAHRRVELTAPGTALAATVAQAFARMAEMVETIRQPPAGDTVAVRTTLAFSQFCILPDLAAFRAAHPDIRLRLIADDSTADPFRDRLDVAILYGRPPFPGGRSLARRPDEVFPVCSPALLSRLGIEADTADLTRLPLICAESVNPSWLTWRAWGRGAGLTPDLGPASDRSRLRFNHYTDTVMAAEAGEGVALGWATLLARQLAAGTLVRVGRATMTAEDSYHILIPEARPPTPAAQAFIDWIGRGFAR</sequence>
<dbReference type="EMBL" id="JBHMQU010000001">
    <property type="protein sequence ID" value="MFC0810513.1"/>
    <property type="molecule type" value="Genomic_DNA"/>
</dbReference>
<reference evidence="7 8" key="1">
    <citation type="submission" date="2024-09" db="EMBL/GenBank/DDBJ databases">
        <authorList>
            <person name="Sun Q."/>
            <person name="Mori K."/>
        </authorList>
    </citation>
    <scope>NUCLEOTIDE SEQUENCE [LARGE SCALE GENOMIC DNA]</scope>
    <source>
        <strain evidence="7 8">KCTC 42086</strain>
    </source>
</reference>
<feature type="domain" description="HTH lysR-type" evidence="6">
    <location>
        <begin position="9"/>
        <end position="66"/>
    </location>
</feature>
<dbReference type="InterPro" id="IPR036388">
    <property type="entry name" value="WH-like_DNA-bd_sf"/>
</dbReference>
<keyword evidence="4" id="KW-0804">Transcription</keyword>
<dbReference type="InterPro" id="IPR000847">
    <property type="entry name" value="LysR_HTH_N"/>
</dbReference>
<dbReference type="SUPFAM" id="SSF53850">
    <property type="entry name" value="Periplasmic binding protein-like II"/>
    <property type="match status" value="1"/>
</dbReference>
<dbReference type="InterPro" id="IPR036390">
    <property type="entry name" value="WH_DNA-bd_sf"/>
</dbReference>
<evidence type="ECO:0000256" key="4">
    <source>
        <dbReference type="ARBA" id="ARBA00023163"/>
    </source>
</evidence>
<keyword evidence="2" id="KW-0805">Transcription regulation</keyword>
<dbReference type="Pfam" id="PF00126">
    <property type="entry name" value="HTH_1"/>
    <property type="match status" value="1"/>
</dbReference>
<dbReference type="CDD" id="cd08432">
    <property type="entry name" value="PBP2_GcdR_TrpI_HvrB_AmpR_like"/>
    <property type="match status" value="1"/>
</dbReference>
<dbReference type="Proteomes" id="UP001589920">
    <property type="component" value="Unassembled WGS sequence"/>
</dbReference>
<accession>A0ABV6T3B7</accession>
<dbReference type="SUPFAM" id="SSF46785">
    <property type="entry name" value="Winged helix' DNA-binding domain"/>
    <property type="match status" value="1"/>
</dbReference>
<dbReference type="InterPro" id="IPR058163">
    <property type="entry name" value="LysR-type_TF_proteobact-type"/>
</dbReference>
<organism evidence="7 8">
    <name type="scientific">Paracoccus panacisoli</name>
    <dbReference type="NCBI Taxonomy" id="1510163"/>
    <lineage>
        <taxon>Bacteria</taxon>
        <taxon>Pseudomonadati</taxon>
        <taxon>Pseudomonadota</taxon>
        <taxon>Alphaproteobacteria</taxon>
        <taxon>Rhodobacterales</taxon>
        <taxon>Paracoccaceae</taxon>
        <taxon>Paracoccus</taxon>
    </lineage>
</organism>
<evidence type="ECO:0000313" key="7">
    <source>
        <dbReference type="EMBL" id="MFC0810513.1"/>
    </source>
</evidence>
<comment type="similarity">
    <text evidence="1">Belongs to the LysR transcriptional regulatory family.</text>
</comment>
<protein>
    <submittedName>
        <fullName evidence="7">LysR substrate-binding domain-containing protein</fullName>
    </submittedName>
</protein>
<keyword evidence="8" id="KW-1185">Reference proteome</keyword>
<name>A0ABV6T3B7_9RHOB</name>
<evidence type="ECO:0000256" key="2">
    <source>
        <dbReference type="ARBA" id="ARBA00023015"/>
    </source>
</evidence>
<evidence type="ECO:0000259" key="6">
    <source>
        <dbReference type="PROSITE" id="PS50931"/>
    </source>
</evidence>
<evidence type="ECO:0000256" key="3">
    <source>
        <dbReference type="ARBA" id="ARBA00023125"/>
    </source>
</evidence>
<comment type="caution">
    <text evidence="7">The sequence shown here is derived from an EMBL/GenBank/DDBJ whole genome shotgun (WGS) entry which is preliminary data.</text>
</comment>
<keyword evidence="5" id="KW-0732">Signal</keyword>
<gene>
    <name evidence="7" type="ORF">ACFHYO_00085</name>
</gene>